<dbReference type="GO" id="GO:0047733">
    <property type="term" value="F:CDP-glucose 4,6-dehydratase activity"/>
    <property type="evidence" value="ECO:0007669"/>
    <property type="project" value="UniProtKB-EC"/>
</dbReference>
<evidence type="ECO:0000313" key="2">
    <source>
        <dbReference type="EMBL" id="MFC0262552.1"/>
    </source>
</evidence>
<dbReference type="RefSeq" id="WP_382387004.1">
    <property type="nucleotide sequence ID" value="NZ_JBHLWI010000018.1"/>
</dbReference>
<protein>
    <submittedName>
        <fullName evidence="2">CDP-glucose 4,6-dehydratase</fullName>
        <ecNumber evidence="2">4.2.1.45</ecNumber>
    </submittedName>
</protein>
<dbReference type="Pfam" id="PF16363">
    <property type="entry name" value="GDP_Man_Dehyd"/>
    <property type="match status" value="1"/>
</dbReference>
<dbReference type="InterPro" id="IPR036291">
    <property type="entry name" value="NAD(P)-bd_dom_sf"/>
</dbReference>
<dbReference type="Gene3D" id="3.40.50.720">
    <property type="entry name" value="NAD(P)-binding Rossmann-like Domain"/>
    <property type="match status" value="1"/>
</dbReference>
<dbReference type="Proteomes" id="UP001589797">
    <property type="component" value="Unassembled WGS sequence"/>
</dbReference>
<reference evidence="2 3" key="1">
    <citation type="submission" date="2024-09" db="EMBL/GenBank/DDBJ databases">
        <authorList>
            <person name="Sun Q."/>
            <person name="Mori K."/>
        </authorList>
    </citation>
    <scope>NUCLEOTIDE SEQUENCE [LARGE SCALE GENOMIC DNA]</scope>
    <source>
        <strain evidence="2 3">CCM 7650</strain>
    </source>
</reference>
<dbReference type="InterPro" id="IPR013445">
    <property type="entry name" value="CDP_4_6_deHydtase"/>
</dbReference>
<dbReference type="EMBL" id="JBHLWI010000018">
    <property type="protein sequence ID" value="MFC0262552.1"/>
    <property type="molecule type" value="Genomic_DNA"/>
</dbReference>
<keyword evidence="2" id="KW-0456">Lyase</keyword>
<name>A0ABV6FRR1_9BACT</name>
<dbReference type="PANTHER" id="PTHR43000">
    <property type="entry name" value="DTDP-D-GLUCOSE 4,6-DEHYDRATASE-RELATED"/>
    <property type="match status" value="1"/>
</dbReference>
<accession>A0ABV6FRR1</accession>
<keyword evidence="3" id="KW-1185">Reference proteome</keyword>
<dbReference type="EC" id="4.2.1.45" evidence="2"/>
<dbReference type="Gene3D" id="3.90.25.10">
    <property type="entry name" value="UDP-galactose 4-epimerase, domain 1"/>
    <property type="match status" value="1"/>
</dbReference>
<dbReference type="InterPro" id="IPR016040">
    <property type="entry name" value="NAD(P)-bd_dom"/>
</dbReference>
<organism evidence="2 3">
    <name type="scientific">Fontibacter flavus</name>
    <dbReference type="NCBI Taxonomy" id="654838"/>
    <lineage>
        <taxon>Bacteria</taxon>
        <taxon>Pseudomonadati</taxon>
        <taxon>Bacteroidota</taxon>
        <taxon>Cytophagia</taxon>
        <taxon>Cytophagales</taxon>
        <taxon>Cyclobacteriaceae</taxon>
        <taxon>Fontibacter</taxon>
    </lineage>
</organism>
<proteinExistence type="predicted"/>
<dbReference type="NCBIfam" id="TIGR02622">
    <property type="entry name" value="CDP_4_6_dhtase"/>
    <property type="match status" value="1"/>
</dbReference>
<evidence type="ECO:0000313" key="3">
    <source>
        <dbReference type="Proteomes" id="UP001589797"/>
    </source>
</evidence>
<sequence>MSTFKGKKILITGHTGFKGSWLTQWLLLNGAEIFGISDQIPTDPSLFEILKLEKKINHILMDIRDKENLINFIQEISPDFVFHLAAQPIVSLSYENPLETFEVNAVGTANVLEGLRHLSNPCVGIFITSDKCYHNEEWVWGYRETDKLGGKDIYSASKAAAEIIFQAYFHSYFEKHPNVRIASVRAGNVIGGGDWALNRLVPDCMQSWSRGIKVEIRNPESTRPWQHVLEPLSGYLQLAAKLSKEKTLSGESYNFGPRSENNASVLSLLEKLSHYWNFQSNEKMVSFTQDKFFPEAGLLKLNCDKALAHLNWSPVFNLDELARFTSEWYFLYYQNESEMEKFTINQIKAYEELRNLNNKSCLF</sequence>
<comment type="caution">
    <text evidence="2">The sequence shown here is derived from an EMBL/GenBank/DDBJ whole genome shotgun (WGS) entry which is preliminary data.</text>
</comment>
<gene>
    <name evidence="2" type="primary">rfbG</name>
    <name evidence="2" type="ORF">ACFFIP_07625</name>
</gene>
<feature type="domain" description="NAD(P)-binding" evidence="1">
    <location>
        <begin position="10"/>
        <end position="323"/>
    </location>
</feature>
<evidence type="ECO:0000259" key="1">
    <source>
        <dbReference type="Pfam" id="PF16363"/>
    </source>
</evidence>
<dbReference type="SUPFAM" id="SSF51735">
    <property type="entry name" value="NAD(P)-binding Rossmann-fold domains"/>
    <property type="match status" value="1"/>
</dbReference>